<dbReference type="RefSeq" id="WP_394478098.1">
    <property type="nucleotide sequence ID" value="NZ_JBIGHV010000003.1"/>
</dbReference>
<keyword evidence="1" id="KW-0732">Signal</keyword>
<reference evidence="2 3" key="1">
    <citation type="submission" date="2024-08" db="EMBL/GenBank/DDBJ databases">
        <authorList>
            <person name="Lu H."/>
        </authorList>
    </citation>
    <scope>NUCLEOTIDE SEQUENCE [LARGE SCALE GENOMIC DNA]</scope>
    <source>
        <strain evidence="2 3">LYH14W</strain>
    </source>
</reference>
<protein>
    <recommendedName>
        <fullName evidence="4">DnrO protein</fullName>
    </recommendedName>
</protein>
<keyword evidence="3" id="KW-1185">Reference proteome</keyword>
<accession>A0ABW7F0L0</accession>
<evidence type="ECO:0000313" key="2">
    <source>
        <dbReference type="EMBL" id="MFG6430093.1"/>
    </source>
</evidence>
<name>A0ABW7F0L0_9BURK</name>
<dbReference type="EMBL" id="JBIGHV010000003">
    <property type="protein sequence ID" value="MFG6430093.1"/>
    <property type="molecule type" value="Genomic_DNA"/>
</dbReference>
<feature type="signal peptide" evidence="1">
    <location>
        <begin position="1"/>
        <end position="22"/>
    </location>
</feature>
<evidence type="ECO:0000313" key="3">
    <source>
        <dbReference type="Proteomes" id="UP001606210"/>
    </source>
</evidence>
<organism evidence="2 3">
    <name type="scientific">Pelomonas parva</name>
    <dbReference type="NCBI Taxonomy" id="3299032"/>
    <lineage>
        <taxon>Bacteria</taxon>
        <taxon>Pseudomonadati</taxon>
        <taxon>Pseudomonadota</taxon>
        <taxon>Betaproteobacteria</taxon>
        <taxon>Burkholderiales</taxon>
        <taxon>Sphaerotilaceae</taxon>
        <taxon>Roseateles</taxon>
    </lineage>
</organism>
<gene>
    <name evidence="2" type="ORF">ACG00Y_09235</name>
</gene>
<dbReference type="Proteomes" id="UP001606210">
    <property type="component" value="Unassembled WGS sequence"/>
</dbReference>
<comment type="caution">
    <text evidence="2">The sequence shown here is derived from an EMBL/GenBank/DDBJ whole genome shotgun (WGS) entry which is preliminary data.</text>
</comment>
<evidence type="ECO:0008006" key="4">
    <source>
        <dbReference type="Google" id="ProtNLM"/>
    </source>
</evidence>
<sequence length="149" mass="15634">MKFPLPILLLSLVAALPLSAQAGPKAEALAACLGDSTTGKDRKDLARWIFIAMASHPENKDLSNVTQPARDGADEAAARLFTALLAERCTVQAREAIQAEGQAGMVTAFQTLGALAMQELMSNPEVAAAVGGFERRIDRAKMDAALGGK</sequence>
<proteinExistence type="predicted"/>
<evidence type="ECO:0000256" key="1">
    <source>
        <dbReference type="SAM" id="SignalP"/>
    </source>
</evidence>
<feature type="chain" id="PRO_5046559562" description="DnrO protein" evidence="1">
    <location>
        <begin position="23"/>
        <end position="149"/>
    </location>
</feature>